<dbReference type="AlphaFoldDB" id="G0TXK6"/>
<dbReference type="Gene3D" id="2.60.120.10">
    <property type="entry name" value="Jelly Rolls"/>
    <property type="match status" value="2"/>
</dbReference>
<dbReference type="VEuPathDB" id="TriTrypDB:TvY486_0700400"/>
<dbReference type="PANTHER" id="PTHR12461:SF99">
    <property type="entry name" value="BIFUNCTIONAL PEPTIDASE AND (3S)-LYSYL HYDROXYLASE JMJD7"/>
    <property type="match status" value="1"/>
</dbReference>
<dbReference type="Pfam" id="PF13621">
    <property type="entry name" value="Cupin_8"/>
    <property type="match status" value="1"/>
</dbReference>
<dbReference type="InterPro" id="IPR014710">
    <property type="entry name" value="RmlC-like_jellyroll"/>
</dbReference>
<dbReference type="EMBL" id="HE573023">
    <property type="protein sequence ID" value="CCC48696.1"/>
    <property type="molecule type" value="Genomic_DNA"/>
</dbReference>
<name>G0TXK6_TRYVY</name>
<feature type="compositionally biased region" description="Basic and acidic residues" evidence="1">
    <location>
        <begin position="262"/>
        <end position="275"/>
    </location>
</feature>
<feature type="region of interest" description="Disordered" evidence="1">
    <location>
        <begin position="185"/>
        <end position="214"/>
    </location>
</feature>
<evidence type="ECO:0000256" key="1">
    <source>
        <dbReference type="SAM" id="MobiDB-lite"/>
    </source>
</evidence>
<organism evidence="3">
    <name type="scientific">Trypanosoma vivax (strain Y486)</name>
    <dbReference type="NCBI Taxonomy" id="1055687"/>
    <lineage>
        <taxon>Eukaryota</taxon>
        <taxon>Discoba</taxon>
        <taxon>Euglenozoa</taxon>
        <taxon>Kinetoplastea</taxon>
        <taxon>Metakinetoplastina</taxon>
        <taxon>Trypanosomatida</taxon>
        <taxon>Trypanosomatidae</taxon>
        <taxon>Trypanosoma</taxon>
        <taxon>Duttonella</taxon>
    </lineage>
</organism>
<dbReference type="PANTHER" id="PTHR12461">
    <property type="entry name" value="HYPOXIA-INDUCIBLE FACTOR 1 ALPHA INHIBITOR-RELATED"/>
    <property type="match status" value="1"/>
</dbReference>
<dbReference type="InterPro" id="IPR003347">
    <property type="entry name" value="JmjC_dom"/>
</dbReference>
<feature type="region of interest" description="Disordered" evidence="1">
    <location>
        <begin position="262"/>
        <end position="281"/>
    </location>
</feature>
<reference evidence="3" key="1">
    <citation type="journal article" date="2012" name="Proc. Natl. Acad. Sci. U.S.A.">
        <title>Antigenic diversity is generated by distinct evolutionary mechanisms in African trypanosome species.</title>
        <authorList>
            <person name="Jackson A.P."/>
            <person name="Berry A."/>
            <person name="Aslett M."/>
            <person name="Allison H.C."/>
            <person name="Burton P."/>
            <person name="Vavrova-Anderson J."/>
            <person name="Brown R."/>
            <person name="Browne H."/>
            <person name="Corton N."/>
            <person name="Hauser H."/>
            <person name="Gamble J."/>
            <person name="Gilderthorp R."/>
            <person name="Marcello L."/>
            <person name="McQuillan J."/>
            <person name="Otto T.D."/>
            <person name="Quail M.A."/>
            <person name="Sanders M.J."/>
            <person name="van Tonder A."/>
            <person name="Ginger M.L."/>
            <person name="Field M.C."/>
            <person name="Barry J.D."/>
            <person name="Hertz-Fowler C."/>
            <person name="Berriman M."/>
        </authorList>
    </citation>
    <scope>NUCLEOTIDE SEQUENCE</scope>
    <source>
        <strain evidence="3">Y486</strain>
    </source>
</reference>
<dbReference type="SUPFAM" id="SSF51197">
    <property type="entry name" value="Clavaminate synthase-like"/>
    <property type="match status" value="1"/>
</dbReference>
<feature type="domain" description="JmjC" evidence="2">
    <location>
        <begin position="340"/>
        <end position="590"/>
    </location>
</feature>
<gene>
    <name evidence="3" type="ORF">TVY486_0700400</name>
</gene>
<feature type="compositionally biased region" description="Polar residues" evidence="1">
    <location>
        <begin position="199"/>
        <end position="214"/>
    </location>
</feature>
<dbReference type="InterPro" id="IPR041667">
    <property type="entry name" value="Cupin_8"/>
</dbReference>
<accession>G0TXK6</accession>
<evidence type="ECO:0000259" key="2">
    <source>
        <dbReference type="PROSITE" id="PS51184"/>
    </source>
</evidence>
<dbReference type="PROSITE" id="PS51184">
    <property type="entry name" value="JMJC"/>
    <property type="match status" value="1"/>
</dbReference>
<proteinExistence type="predicted"/>
<evidence type="ECO:0000313" key="3">
    <source>
        <dbReference type="EMBL" id="CCC48696.1"/>
    </source>
</evidence>
<sequence length="594" mass="65986">MHLCLFLNCVFGVAGFVFVKCFVCAYVPSSVYCRISGLLVEVRHSSLDFPQTTLTLLIEASVVPHRGKRREEKGRSCGMMFGVPPLEERRPQTVAEAFAETSRALQQFSVERIRVAGLSSDGCGDDGHRTVTEQEFMREFVFHSRPCVIVDALHKWPATRHWRDDRYLFDLDGHLPLVLEKDDKTGEEGDCYDDGGSLLSVSESGTTNKSEVMGNSANSVRELQEIDVEAEHLLAKYGPRRVTVALTPNGRADAVTYVTYRRPDTDGEETEKQTENDPETSGTVMTEKLFMSAAEVRVTLPELYKLLQANPLFPPPRSQFVDLRQRCRPIAYAQMQNNCLSSEYPHLHADIDNALNDFGERVFGGKHEAANIWLGTPASVSSLHQDWVENLYAVVRGVKEFILIPPWEGVFVPKPELPAASFTLKKDRAAFTDGGTSDSACSKKCIPEAIEMGCSDDNGISDEGTEYIFCGAPEKDGTLVPWMDLDLTPAAAEDPVHLKPELRGKLHPLVVYVHPGEVLYLPAIWLHRVAQHADSRDSQAAEDTGSGFTRHCLADDMEGKGVSPLPLIAAVNYWYDMSFTNPAVVMLREFGLLL</sequence>
<protein>
    <recommendedName>
        <fullName evidence="2">JmjC domain-containing protein</fullName>
    </recommendedName>
</protein>